<reference evidence="2" key="1">
    <citation type="submission" date="2023-07" db="EMBL/GenBank/DDBJ databases">
        <title>30 novel species of actinomycetes from the DSMZ collection.</title>
        <authorList>
            <person name="Nouioui I."/>
        </authorList>
    </citation>
    <scope>NUCLEOTIDE SEQUENCE [LARGE SCALE GENOMIC DNA]</scope>
    <source>
        <strain evidence="2">DSM 41921</strain>
    </source>
</reference>
<proteinExistence type="predicted"/>
<dbReference type="EMBL" id="JAVREU010000003">
    <property type="protein sequence ID" value="MDT0387687.1"/>
    <property type="molecule type" value="Genomic_DNA"/>
</dbReference>
<keyword evidence="2" id="KW-1185">Reference proteome</keyword>
<organism evidence="1 2">
    <name type="scientific">Streptomyces dubilierae</name>
    <dbReference type="NCBI Taxonomy" id="3075533"/>
    <lineage>
        <taxon>Bacteria</taxon>
        <taxon>Bacillati</taxon>
        <taxon>Actinomycetota</taxon>
        <taxon>Actinomycetes</taxon>
        <taxon>Kitasatosporales</taxon>
        <taxon>Streptomycetaceae</taxon>
        <taxon>Streptomyces</taxon>
    </lineage>
</organism>
<gene>
    <name evidence="1" type="ORF">RM641_09650</name>
</gene>
<comment type="caution">
    <text evidence="1">The sequence shown here is derived from an EMBL/GenBank/DDBJ whole genome shotgun (WGS) entry which is preliminary data.</text>
</comment>
<evidence type="ECO:0000313" key="2">
    <source>
        <dbReference type="Proteomes" id="UP001183586"/>
    </source>
</evidence>
<protein>
    <submittedName>
        <fullName evidence="1">TIGR04222 domain-containing membrane protein</fullName>
    </submittedName>
</protein>
<evidence type="ECO:0000313" key="1">
    <source>
        <dbReference type="EMBL" id="MDT0387687.1"/>
    </source>
</evidence>
<name>A0ABU2P6B7_9ACTN</name>
<sequence length="210" mass="21909">MSDGTAARLEPHEIALLGEGPRAAVTVAMVDLHLRGLAEADLPGTVRRGIGDAVQGLRPLSPLAEAVHTRLREPAGLRTLVKDADIRLAVALMRIPLAEAGLLRHPLPGPTRAARRHLRNLRQSRPLPASRHGLSHDDRLRAVALHGEPALRLLLPRFALRAGLVRRAEVGGTALLKHSPRGTGGGYGGYSYCGGGSGGGGGECGASAHA</sequence>
<dbReference type="RefSeq" id="WP_311680592.1">
    <property type="nucleotide sequence ID" value="NZ_JAVREU010000003.1"/>
</dbReference>
<dbReference type="Proteomes" id="UP001183586">
    <property type="component" value="Unassembled WGS sequence"/>
</dbReference>
<accession>A0ABU2P6B7</accession>